<evidence type="ECO:0000256" key="6">
    <source>
        <dbReference type="ARBA" id="ARBA00023316"/>
    </source>
</evidence>
<keyword evidence="5 7" id="KW-0456">Lyase</keyword>
<evidence type="ECO:0000256" key="3">
    <source>
        <dbReference type="ARBA" id="ARBA00022989"/>
    </source>
</evidence>
<dbReference type="GO" id="GO:0008932">
    <property type="term" value="F:lytic endotransglycosylase activity"/>
    <property type="evidence" value="ECO:0007669"/>
    <property type="project" value="UniProtKB-UniRule"/>
</dbReference>
<dbReference type="AlphaFoldDB" id="D5EEK7"/>
<dbReference type="EC" id="4.2.2.29" evidence="7"/>
<dbReference type="CDD" id="cd08010">
    <property type="entry name" value="MltG_like"/>
    <property type="match status" value="1"/>
</dbReference>
<keyword evidence="2 7" id="KW-0812">Transmembrane</keyword>
<dbReference type="RefSeq" id="WP_013048255.1">
    <property type="nucleotide sequence ID" value="NC_014011.1"/>
</dbReference>
<sequence length="334" mass="37884">MDKFIDGLLFLIVSIYIVFISMQSPQWWDEQFPLGRGEPVSVLVLPSQTAREIASKFQDAGVVENSKELAFWMSRLGIDRKIKTGMYSIRKGSPWEVARQLGKATPFQDKMTLIPGSDIFSIAEQFQLTEAKELASLLLKDEFFDNSLLSLLPADAETRAAFLLPDTYNVAQTSPEALIQAGTALWWKKFGDRVKGNSPQEVTDLAILASLIEREAKRDEERALIAGVIQNRLKIKMPLQIDATVVYAWKREGEVLQRVLYKHLEVESPYNTYKKLGLPPTAICVPSKASWEAALVPEKTEYLYYVARKNGEHIFAKTYKDHLANIRKIRGEKQ</sequence>
<dbReference type="Pfam" id="PF02618">
    <property type="entry name" value="YceG"/>
    <property type="match status" value="1"/>
</dbReference>
<dbReference type="GO" id="GO:0005886">
    <property type="term" value="C:plasma membrane"/>
    <property type="evidence" value="ECO:0007669"/>
    <property type="project" value="UniProtKB-SubCell"/>
</dbReference>
<dbReference type="HOGENOM" id="CLU_025574_2_2_0"/>
<organism evidence="8 9">
    <name type="scientific">Aminobacterium colombiense (strain DSM 12261 / ALA-1)</name>
    <dbReference type="NCBI Taxonomy" id="572547"/>
    <lineage>
        <taxon>Bacteria</taxon>
        <taxon>Thermotogati</taxon>
        <taxon>Synergistota</taxon>
        <taxon>Synergistia</taxon>
        <taxon>Synergistales</taxon>
        <taxon>Aminobacteriaceae</taxon>
        <taxon>Aminobacterium</taxon>
    </lineage>
</organism>
<evidence type="ECO:0000256" key="5">
    <source>
        <dbReference type="ARBA" id="ARBA00023239"/>
    </source>
</evidence>
<feature type="transmembrane region" description="Helical" evidence="7">
    <location>
        <begin position="7"/>
        <end position="28"/>
    </location>
</feature>
<name>D5EEK7_AMICL</name>
<reference evidence="8 9" key="1">
    <citation type="journal article" date="2010" name="Stand. Genomic Sci.">
        <title>Complete genome sequence of Aminobacterium colombiense type strain (ALA-1).</title>
        <authorList>
            <person name="Chertkov O."/>
            <person name="Sikorski J."/>
            <person name="Brambilla E."/>
            <person name="Lapidus A."/>
            <person name="Copeland A."/>
            <person name="Glavina Del Rio T."/>
            <person name="Nolan M."/>
            <person name="Lucas S."/>
            <person name="Tice H."/>
            <person name="Cheng J.F."/>
            <person name="Han C."/>
            <person name="Detter J.C."/>
            <person name="Bruce D."/>
            <person name="Tapia R."/>
            <person name="Goodwin L."/>
            <person name="Pitluck S."/>
            <person name="Liolios K."/>
            <person name="Ivanova N."/>
            <person name="Mavromatis K."/>
            <person name="Ovchinnikova G."/>
            <person name="Pati A."/>
            <person name="Chen A."/>
            <person name="Palaniappan K."/>
            <person name="Land M."/>
            <person name="Hauser L."/>
            <person name="Chang Y.J."/>
            <person name="Jeffries C.D."/>
            <person name="Spring S."/>
            <person name="Rohde M."/>
            <person name="Goker M."/>
            <person name="Bristow J."/>
            <person name="Eisen J.A."/>
            <person name="Markowitz V."/>
            <person name="Hugenholtz P."/>
            <person name="Kyrpides N.C."/>
            <person name="Klenk H.P."/>
        </authorList>
    </citation>
    <scope>NUCLEOTIDE SEQUENCE [LARGE SCALE GENOMIC DNA]</scope>
    <source>
        <strain evidence="9">DSM 12261 / ALA-1</strain>
    </source>
</reference>
<dbReference type="NCBIfam" id="TIGR00247">
    <property type="entry name" value="endolytic transglycosylase MltG"/>
    <property type="match status" value="1"/>
</dbReference>
<dbReference type="GO" id="GO:0071555">
    <property type="term" value="P:cell wall organization"/>
    <property type="evidence" value="ECO:0007669"/>
    <property type="project" value="UniProtKB-KW"/>
</dbReference>
<keyword evidence="3 7" id="KW-1133">Transmembrane helix</keyword>
<dbReference type="EMBL" id="CP001997">
    <property type="protein sequence ID" value="ADE56989.1"/>
    <property type="molecule type" value="Genomic_DNA"/>
</dbReference>
<dbReference type="Proteomes" id="UP000002366">
    <property type="component" value="Chromosome"/>
</dbReference>
<dbReference type="STRING" id="572547.Amico_0858"/>
<dbReference type="PANTHER" id="PTHR30518:SF2">
    <property type="entry name" value="ENDOLYTIC MUREIN TRANSGLYCOSYLASE"/>
    <property type="match status" value="1"/>
</dbReference>
<dbReference type="OrthoDB" id="9814591at2"/>
<dbReference type="HAMAP" id="MF_02065">
    <property type="entry name" value="MltG"/>
    <property type="match status" value="1"/>
</dbReference>
<comment type="function">
    <text evidence="7">Functions as a peptidoglycan terminase that cleaves nascent peptidoglycan strands endolytically to terminate their elongation.</text>
</comment>
<keyword evidence="9" id="KW-1185">Reference proteome</keyword>
<evidence type="ECO:0000313" key="8">
    <source>
        <dbReference type="EMBL" id="ADE56989.1"/>
    </source>
</evidence>
<keyword evidence="4 7" id="KW-0472">Membrane</keyword>
<keyword evidence="7" id="KW-0997">Cell inner membrane</keyword>
<keyword evidence="6 7" id="KW-0961">Cell wall biogenesis/degradation</keyword>
<dbReference type="Gene3D" id="3.30.1490.480">
    <property type="entry name" value="Endolytic murein transglycosylase"/>
    <property type="match status" value="1"/>
</dbReference>
<comment type="subcellular location">
    <subcellularLocation>
        <location evidence="7">Cell inner membrane</location>
        <topology evidence="7">Single-pass membrane protein</topology>
    </subcellularLocation>
</comment>
<proteinExistence type="inferred from homology"/>
<evidence type="ECO:0000256" key="2">
    <source>
        <dbReference type="ARBA" id="ARBA00022692"/>
    </source>
</evidence>
<gene>
    <name evidence="7" type="primary">mltG</name>
    <name evidence="8" type="ordered locus">Amico_0858</name>
</gene>
<feature type="site" description="Important for catalytic activity" evidence="7">
    <location>
        <position position="215"/>
    </location>
</feature>
<dbReference type="GO" id="GO:0009252">
    <property type="term" value="P:peptidoglycan biosynthetic process"/>
    <property type="evidence" value="ECO:0007669"/>
    <property type="project" value="UniProtKB-UniRule"/>
</dbReference>
<evidence type="ECO:0000256" key="7">
    <source>
        <dbReference type="HAMAP-Rule" id="MF_02065"/>
    </source>
</evidence>
<protein>
    <recommendedName>
        <fullName evidence="7">Endolytic murein transglycosylase</fullName>
        <ecNumber evidence="7">4.2.2.29</ecNumber>
    </recommendedName>
    <alternativeName>
        <fullName evidence="7">Peptidoglycan lytic transglycosylase</fullName>
    </alternativeName>
    <alternativeName>
        <fullName evidence="7">Peptidoglycan polymerization terminase</fullName>
    </alternativeName>
</protein>
<dbReference type="Gene3D" id="3.30.160.60">
    <property type="entry name" value="Classic Zinc Finger"/>
    <property type="match status" value="1"/>
</dbReference>
<evidence type="ECO:0000256" key="1">
    <source>
        <dbReference type="ARBA" id="ARBA00022475"/>
    </source>
</evidence>
<dbReference type="eggNOG" id="COG1559">
    <property type="taxonomic scope" value="Bacteria"/>
</dbReference>
<evidence type="ECO:0000256" key="4">
    <source>
        <dbReference type="ARBA" id="ARBA00023136"/>
    </source>
</evidence>
<keyword evidence="1 7" id="KW-1003">Cell membrane</keyword>
<comment type="similarity">
    <text evidence="7">Belongs to the transglycosylase MltG family.</text>
</comment>
<dbReference type="PANTHER" id="PTHR30518">
    <property type="entry name" value="ENDOLYTIC MUREIN TRANSGLYCOSYLASE"/>
    <property type="match status" value="1"/>
</dbReference>
<dbReference type="InterPro" id="IPR003770">
    <property type="entry name" value="MLTG-like"/>
</dbReference>
<evidence type="ECO:0000313" key="9">
    <source>
        <dbReference type="Proteomes" id="UP000002366"/>
    </source>
</evidence>
<comment type="catalytic activity">
    <reaction evidence="7">
        <text>a peptidoglycan chain = a peptidoglycan chain with N-acetyl-1,6-anhydromuramyl-[peptide] at the reducing end + a peptidoglycan chain with N-acetylglucosamine at the non-reducing end.</text>
        <dbReference type="EC" id="4.2.2.29"/>
    </reaction>
</comment>
<accession>D5EEK7</accession>
<dbReference type="KEGG" id="aco:Amico_0858"/>